<evidence type="ECO:0000313" key="4">
    <source>
        <dbReference type="Proteomes" id="UP000027238"/>
    </source>
</evidence>
<dbReference type="EMBL" id="JMSE01000910">
    <property type="protein sequence ID" value="KDN66669.1"/>
    <property type="molecule type" value="Genomic_DNA"/>
</dbReference>
<feature type="chain" id="PRO_5001633936" evidence="2">
    <location>
        <begin position="19"/>
        <end position="135"/>
    </location>
</feature>
<keyword evidence="4" id="KW-1185">Reference proteome</keyword>
<organism evidence="3 4">
    <name type="scientific">Colletotrichum sublineola</name>
    <name type="common">Sorghum anthracnose fungus</name>
    <dbReference type="NCBI Taxonomy" id="1173701"/>
    <lineage>
        <taxon>Eukaryota</taxon>
        <taxon>Fungi</taxon>
        <taxon>Dikarya</taxon>
        <taxon>Ascomycota</taxon>
        <taxon>Pezizomycotina</taxon>
        <taxon>Sordariomycetes</taxon>
        <taxon>Hypocreomycetidae</taxon>
        <taxon>Glomerellales</taxon>
        <taxon>Glomerellaceae</taxon>
        <taxon>Colletotrichum</taxon>
        <taxon>Colletotrichum graminicola species complex</taxon>
    </lineage>
</organism>
<evidence type="ECO:0000256" key="2">
    <source>
        <dbReference type="SAM" id="SignalP"/>
    </source>
</evidence>
<keyword evidence="2" id="KW-0732">Signal</keyword>
<dbReference type="OrthoDB" id="4829462at2759"/>
<feature type="region of interest" description="Disordered" evidence="1">
    <location>
        <begin position="114"/>
        <end position="135"/>
    </location>
</feature>
<evidence type="ECO:0000256" key="1">
    <source>
        <dbReference type="SAM" id="MobiDB-lite"/>
    </source>
</evidence>
<dbReference type="HOGENOM" id="CLU_1885633_0_0_1"/>
<proteinExistence type="predicted"/>
<feature type="compositionally biased region" description="Pro residues" evidence="1">
    <location>
        <begin position="124"/>
        <end position="135"/>
    </location>
</feature>
<feature type="compositionally biased region" description="Low complexity" evidence="1">
    <location>
        <begin position="114"/>
        <end position="123"/>
    </location>
</feature>
<dbReference type="AlphaFoldDB" id="A0A066XGC6"/>
<dbReference type="Proteomes" id="UP000027238">
    <property type="component" value="Unassembled WGS sequence"/>
</dbReference>
<sequence>MISLINLAIVALAGTAAAAPYPEAQATATTSGGCTTTVTYYDAGFTGDWSPTMTSTVYSTTVTVTQPTDCHGCKYITSTTVRRPWWGGIGPMIPNIVYVSATMPATATTLVCATSTSTHSPSDTPTPTPTPGPTR</sequence>
<dbReference type="eggNOG" id="ENOG502T4I0">
    <property type="taxonomic scope" value="Eukaryota"/>
</dbReference>
<reference evidence="4" key="1">
    <citation type="journal article" date="2014" name="Genome Announc.">
        <title>Draft genome sequence of Colletotrichum sublineola, a destructive pathogen of cultivated sorghum.</title>
        <authorList>
            <person name="Baroncelli R."/>
            <person name="Sanz-Martin J.M."/>
            <person name="Rech G.E."/>
            <person name="Sukno S.A."/>
            <person name="Thon M.R."/>
        </authorList>
    </citation>
    <scope>NUCLEOTIDE SEQUENCE [LARGE SCALE GENOMIC DNA]</scope>
    <source>
        <strain evidence="4">TX430BB</strain>
    </source>
</reference>
<evidence type="ECO:0000313" key="3">
    <source>
        <dbReference type="EMBL" id="KDN66669.1"/>
    </source>
</evidence>
<protein>
    <submittedName>
        <fullName evidence="3">Uncharacterized protein</fullName>
    </submittedName>
</protein>
<accession>A0A066XGC6</accession>
<name>A0A066XGC6_COLSU</name>
<feature type="signal peptide" evidence="2">
    <location>
        <begin position="1"/>
        <end position="18"/>
    </location>
</feature>
<dbReference type="OMA" id="PMIPNIV"/>
<gene>
    <name evidence="3" type="ORF">CSUB01_07511</name>
</gene>
<comment type="caution">
    <text evidence="3">The sequence shown here is derived from an EMBL/GenBank/DDBJ whole genome shotgun (WGS) entry which is preliminary data.</text>
</comment>